<evidence type="ECO:0000256" key="2">
    <source>
        <dbReference type="ARBA" id="ARBA00023136"/>
    </source>
</evidence>
<dbReference type="PANTHER" id="PTHR40980">
    <property type="entry name" value="PLUG DOMAIN-CONTAINING PROTEIN"/>
    <property type="match status" value="1"/>
</dbReference>
<feature type="chain" id="PRO_5036480461" evidence="5">
    <location>
        <begin position="37"/>
        <end position="886"/>
    </location>
</feature>
<sequence>MSRSAPPRRRRMPAPLLLRRALLPSMIVGMVGTAQAQAPASEAPAPVAAQELDSVQVRGVRGSATGAVEAKQAKAEISDSVVAEDIGKLPDNSVAAALQRVTGVQVARGGAEVGTVLVRGLPDVVTTFDGRNVFTASGRGIALQDIPADLLQSVDVYKTGSAKFLEGGIGGSIDVHLRKPFDLDKDTTLAGSISAVRGDQAGDTKPNGSLTAAHNWDSGHGRMGVLGSVSLQQRPYQESNSFHGTYDRVANPADPSQEIFVPYNAGGLVANNTHKRRAANFTFQWAPTDNSEVYLDTFYVNYEGRNNVNYWMPFPGLVNPGNVESVSLRPGSNVMDGFVARDLYTLSSTQAHKQTSDTFQAALGGKWHNDTISLSTELAYTWSTNKHRAMTLDMGMDAPLMHMRDAGGVPDTWVTHADGSAYDVSNPANWYLSQYYDSWDEQKGEEWAWRGDGTFQFDAGPFSSLDAGLRISRRTASNHGGDPGAMDNITGTRVYASDVPGLADVSPGGMLDGARAFSTDRWAVANAAYLLQQTAQLRQVMGQSPEAPAELASLFFDNREDNYAAYLQLNWGTTLGSIPVDGRIGVRATRLESELSGTQTLDGVDVPSRIETSQTKFLPNASANFSLREDLVLRLSASQTIARPNFADLNPQLSLYESTDTLPARGNGGNPELQAVESKNLDASLEWYFQPGSLLSAAVFHRRLDGYVQRYADDEVIGGTTYSITRPRNTGEGTLKGFEVGYSQFYDFLPGWLSGFGTQLNYTRISAEAESPTGQMQPLTNVSKHAFNAVLMYQYDRFSARLAWNRRTDYTASFNSSGDQPSEIQHGDEDWLDVALNYDVSERVTVFAEATNLLGGSTRNYFGSPAFPRDFASPERTYTVGARFRL</sequence>
<dbReference type="GO" id="GO:0009279">
    <property type="term" value="C:cell outer membrane"/>
    <property type="evidence" value="ECO:0007669"/>
    <property type="project" value="UniProtKB-SubCell"/>
</dbReference>
<dbReference type="SUPFAM" id="SSF56935">
    <property type="entry name" value="Porins"/>
    <property type="match status" value="1"/>
</dbReference>
<keyword evidence="4" id="KW-0798">TonB box</keyword>
<dbReference type="Gene3D" id="2.40.170.20">
    <property type="entry name" value="TonB-dependent receptor, beta-barrel domain"/>
    <property type="match status" value="1"/>
</dbReference>
<dbReference type="Proteomes" id="UP000636938">
    <property type="component" value="Unassembled WGS sequence"/>
</dbReference>
<dbReference type="InterPro" id="IPR037066">
    <property type="entry name" value="Plug_dom_sf"/>
</dbReference>
<keyword evidence="9" id="KW-1185">Reference proteome</keyword>
<dbReference type="NCBIfam" id="TIGR01782">
    <property type="entry name" value="TonB-Xanth-Caul"/>
    <property type="match status" value="1"/>
</dbReference>
<comment type="subcellular location">
    <subcellularLocation>
        <location evidence="1 4">Cell outer membrane</location>
    </subcellularLocation>
</comment>
<evidence type="ECO:0000256" key="1">
    <source>
        <dbReference type="ARBA" id="ARBA00004442"/>
    </source>
</evidence>
<evidence type="ECO:0000259" key="7">
    <source>
        <dbReference type="Pfam" id="PF07715"/>
    </source>
</evidence>
<dbReference type="AlphaFoldDB" id="A0A8X8FW88"/>
<evidence type="ECO:0000256" key="5">
    <source>
        <dbReference type="SAM" id="SignalP"/>
    </source>
</evidence>
<keyword evidence="8" id="KW-0675">Receptor</keyword>
<protein>
    <submittedName>
        <fullName evidence="8">TonB-dependent receptor</fullName>
    </submittedName>
</protein>
<organism evidence="8 9">
    <name type="scientific">Stenotrophomonas lacuserhaii</name>
    <dbReference type="NCBI Taxonomy" id="2760084"/>
    <lineage>
        <taxon>Bacteria</taxon>
        <taxon>Pseudomonadati</taxon>
        <taxon>Pseudomonadota</taxon>
        <taxon>Gammaproteobacteria</taxon>
        <taxon>Lysobacterales</taxon>
        <taxon>Lysobacteraceae</taxon>
        <taxon>Stenotrophomonas</taxon>
    </lineage>
</organism>
<comment type="similarity">
    <text evidence="4">Belongs to the TonB-dependent receptor family.</text>
</comment>
<feature type="domain" description="TonB-dependent receptor plug" evidence="7">
    <location>
        <begin position="78"/>
        <end position="171"/>
    </location>
</feature>
<feature type="signal peptide" evidence="5">
    <location>
        <begin position="1"/>
        <end position="36"/>
    </location>
</feature>
<evidence type="ECO:0000313" key="9">
    <source>
        <dbReference type="Proteomes" id="UP000636938"/>
    </source>
</evidence>
<comment type="caution">
    <text evidence="8">The sequence shown here is derived from an EMBL/GenBank/DDBJ whole genome shotgun (WGS) entry which is preliminary data.</text>
</comment>
<gene>
    <name evidence="8" type="ORF">H9654_12155</name>
</gene>
<dbReference type="PANTHER" id="PTHR40980:SF3">
    <property type="entry name" value="TONB-DEPENDENT RECEPTOR-LIKE BETA-BARREL DOMAIN-CONTAINING PROTEIN"/>
    <property type="match status" value="1"/>
</dbReference>
<proteinExistence type="inferred from homology"/>
<dbReference type="Gene3D" id="2.170.130.10">
    <property type="entry name" value="TonB-dependent receptor, plug domain"/>
    <property type="match status" value="1"/>
</dbReference>
<accession>A0A8X8FW88</accession>
<dbReference type="Pfam" id="PF07715">
    <property type="entry name" value="Plug"/>
    <property type="match status" value="1"/>
</dbReference>
<evidence type="ECO:0000259" key="6">
    <source>
        <dbReference type="Pfam" id="PF00593"/>
    </source>
</evidence>
<keyword evidence="2 4" id="KW-0472">Membrane</keyword>
<reference evidence="8 9" key="1">
    <citation type="submission" date="2020-08" db="EMBL/GenBank/DDBJ databases">
        <title>A Genomic Blueprint of the Chicken Gut Microbiome.</title>
        <authorList>
            <person name="Gilroy R."/>
            <person name="Ravi A."/>
            <person name="Getino M."/>
            <person name="Pursley I."/>
            <person name="Horton D.L."/>
            <person name="Alikhan N.-F."/>
            <person name="Baker D."/>
            <person name="Gharbi K."/>
            <person name="Hall N."/>
            <person name="Watson M."/>
            <person name="Adriaenssens E.M."/>
            <person name="Foster-Nyarko E."/>
            <person name="Jarju S."/>
            <person name="Secka A."/>
            <person name="Antonio M."/>
            <person name="Oren A."/>
            <person name="Chaudhuri R."/>
            <person name="La Ragione R.M."/>
            <person name="Hildebrand F."/>
            <person name="Pallen M.J."/>
        </authorList>
    </citation>
    <scope>NUCLEOTIDE SEQUENCE [LARGE SCALE GENOMIC DNA]</scope>
    <source>
        <strain evidence="8 9">Sa5BUN4</strain>
    </source>
</reference>
<feature type="domain" description="TonB-dependent receptor-like beta-barrel" evidence="6">
    <location>
        <begin position="413"/>
        <end position="853"/>
    </location>
</feature>
<dbReference type="InterPro" id="IPR036942">
    <property type="entry name" value="Beta-barrel_TonB_sf"/>
</dbReference>
<dbReference type="InterPro" id="IPR010104">
    <property type="entry name" value="TonB_rcpt_bac"/>
</dbReference>
<keyword evidence="5" id="KW-0732">Signal</keyword>
<dbReference type="InterPro" id="IPR012910">
    <property type="entry name" value="Plug_dom"/>
</dbReference>
<keyword evidence="3" id="KW-0998">Cell outer membrane</keyword>
<evidence type="ECO:0000313" key="8">
    <source>
        <dbReference type="EMBL" id="MBD7954951.1"/>
    </source>
</evidence>
<dbReference type="InterPro" id="IPR000531">
    <property type="entry name" value="Beta-barrel_TonB"/>
</dbReference>
<evidence type="ECO:0000256" key="3">
    <source>
        <dbReference type="ARBA" id="ARBA00023237"/>
    </source>
</evidence>
<evidence type="ECO:0000256" key="4">
    <source>
        <dbReference type="RuleBase" id="RU003357"/>
    </source>
</evidence>
<dbReference type="Pfam" id="PF00593">
    <property type="entry name" value="TonB_dep_Rec_b-barrel"/>
    <property type="match status" value="1"/>
</dbReference>
<dbReference type="EMBL" id="JACSQS010000012">
    <property type="protein sequence ID" value="MBD7954951.1"/>
    <property type="molecule type" value="Genomic_DNA"/>
</dbReference>
<name>A0A8X8FW88_9GAMM</name>